<sequence>MSLQSNPKQKITRSCLVLLQFLCGAVVAVSSSCTFNRMVGGRHNPKKTSPPTHLSPSPSPVDNAVPPSHMASSPIHVAPFPVDDMVPPPHMAPSLAPAPTTSCIKMDDYV</sequence>
<organism evidence="3">
    <name type="scientific">Solanum lycopersicum</name>
    <name type="common">Tomato</name>
    <name type="synonym">Lycopersicon esculentum</name>
    <dbReference type="NCBI Taxonomy" id="4081"/>
    <lineage>
        <taxon>Eukaryota</taxon>
        <taxon>Viridiplantae</taxon>
        <taxon>Streptophyta</taxon>
        <taxon>Embryophyta</taxon>
        <taxon>Tracheophyta</taxon>
        <taxon>Spermatophyta</taxon>
        <taxon>Magnoliopsida</taxon>
        <taxon>eudicotyledons</taxon>
        <taxon>Gunneridae</taxon>
        <taxon>Pentapetalae</taxon>
        <taxon>asterids</taxon>
        <taxon>lamiids</taxon>
        <taxon>Solanales</taxon>
        <taxon>Solanaceae</taxon>
        <taxon>Solanoideae</taxon>
        <taxon>Solaneae</taxon>
        <taxon>Solanum</taxon>
        <taxon>Solanum subgen. Lycopersicon</taxon>
    </lineage>
</organism>
<keyword evidence="2" id="KW-0732">Signal</keyword>
<dbReference type="EnsemblPlants" id="Solyc01g105250.1.1">
    <property type="protein sequence ID" value="Solyc01g105250.1.1.1"/>
    <property type="gene ID" value="Solyc01g105250.1"/>
</dbReference>
<reference evidence="3" key="1">
    <citation type="journal article" date="2012" name="Nature">
        <title>The tomato genome sequence provides insights into fleshy fruit evolution.</title>
        <authorList>
            <consortium name="Tomato Genome Consortium"/>
        </authorList>
    </citation>
    <scope>NUCLEOTIDE SEQUENCE [LARGE SCALE GENOMIC DNA]</scope>
    <source>
        <strain evidence="3">cv. Heinz 1706</strain>
    </source>
</reference>
<feature type="region of interest" description="Disordered" evidence="1">
    <location>
        <begin position="91"/>
        <end position="110"/>
    </location>
</feature>
<dbReference type="Gramene" id="Solyc01g105250.1.1">
    <property type="protein sequence ID" value="Solyc01g105250.1.1.1"/>
    <property type="gene ID" value="Solyc01g105250.1"/>
</dbReference>
<proteinExistence type="predicted"/>
<keyword evidence="4" id="KW-1185">Reference proteome</keyword>
<dbReference type="Proteomes" id="UP000004994">
    <property type="component" value="Chromosome 1"/>
</dbReference>
<feature type="signal peptide" evidence="2">
    <location>
        <begin position="1"/>
        <end position="28"/>
    </location>
</feature>
<protein>
    <submittedName>
        <fullName evidence="3">Uncharacterized protein</fullName>
    </submittedName>
</protein>
<feature type="chain" id="PRO_5018584629" evidence="2">
    <location>
        <begin position="29"/>
        <end position="110"/>
    </location>
</feature>
<dbReference type="InParanoid" id="A0A3Q7FB60"/>
<evidence type="ECO:0000313" key="4">
    <source>
        <dbReference type="Proteomes" id="UP000004994"/>
    </source>
</evidence>
<name>A0A3Q7FB60_SOLLC</name>
<dbReference type="AlphaFoldDB" id="A0A3Q7FB60"/>
<feature type="compositionally biased region" description="Low complexity" evidence="1">
    <location>
        <begin position="47"/>
        <end position="56"/>
    </location>
</feature>
<reference evidence="3" key="2">
    <citation type="submission" date="2019-01" db="UniProtKB">
        <authorList>
            <consortium name="EnsemblPlants"/>
        </authorList>
    </citation>
    <scope>IDENTIFICATION</scope>
    <source>
        <strain evidence="3">cv. Heinz 1706</strain>
    </source>
</reference>
<evidence type="ECO:0000256" key="1">
    <source>
        <dbReference type="SAM" id="MobiDB-lite"/>
    </source>
</evidence>
<dbReference type="PaxDb" id="4081-Solyc01g105250.1.1"/>
<feature type="region of interest" description="Disordered" evidence="1">
    <location>
        <begin position="38"/>
        <end position="73"/>
    </location>
</feature>
<evidence type="ECO:0000256" key="2">
    <source>
        <dbReference type="SAM" id="SignalP"/>
    </source>
</evidence>
<accession>A0A3Q7FB60</accession>
<evidence type="ECO:0000313" key="3">
    <source>
        <dbReference type="EnsemblPlants" id="Solyc01g105250.1.1.1"/>
    </source>
</evidence>